<evidence type="ECO:0000256" key="1">
    <source>
        <dbReference type="ARBA" id="ARBA00004141"/>
    </source>
</evidence>
<dbReference type="FunFam" id="1.20.1250.20:FF:000057">
    <property type="entry name" value="MFS general substrate transporter"/>
    <property type="match status" value="1"/>
</dbReference>
<feature type="transmembrane region" description="Helical" evidence="6">
    <location>
        <begin position="328"/>
        <end position="346"/>
    </location>
</feature>
<evidence type="ECO:0000313" key="7">
    <source>
        <dbReference type="EMBL" id="OMP86159.1"/>
    </source>
</evidence>
<dbReference type="PANTHER" id="PTHR43791">
    <property type="entry name" value="PERMEASE-RELATED"/>
    <property type="match status" value="1"/>
</dbReference>
<dbReference type="EMBL" id="MSZU01000080">
    <property type="protein sequence ID" value="OMP86159.1"/>
    <property type="molecule type" value="Genomic_DNA"/>
</dbReference>
<dbReference type="SUPFAM" id="SSF103473">
    <property type="entry name" value="MFS general substrate transporter"/>
    <property type="match status" value="1"/>
</dbReference>
<feature type="transmembrane region" description="Helical" evidence="6">
    <location>
        <begin position="50"/>
        <end position="67"/>
    </location>
</feature>
<evidence type="ECO:0000313" key="8">
    <source>
        <dbReference type="Proteomes" id="UP000190776"/>
    </source>
</evidence>
<comment type="subcellular location">
    <subcellularLocation>
        <location evidence="1">Membrane</location>
        <topology evidence="1">Multi-pass membrane protein</topology>
    </subcellularLocation>
</comment>
<keyword evidence="5 6" id="KW-0472">Membrane</keyword>
<keyword evidence="4 6" id="KW-1133">Transmembrane helix</keyword>
<evidence type="ECO:0000256" key="6">
    <source>
        <dbReference type="SAM" id="Phobius"/>
    </source>
</evidence>
<dbReference type="GO" id="GO:0016020">
    <property type="term" value="C:membrane"/>
    <property type="evidence" value="ECO:0007669"/>
    <property type="project" value="UniProtKB-SubCell"/>
</dbReference>
<name>A0A1S8BFA8_9PEZI</name>
<keyword evidence="3 6" id="KW-0812">Transmembrane</keyword>
<reference evidence="7 8" key="1">
    <citation type="submission" date="2017-01" db="EMBL/GenBank/DDBJ databases">
        <title>Draft genome sequence of Diplodia seriata F98.1, a fungal species involved in grapevine trunk diseases.</title>
        <authorList>
            <person name="Robert-Siegwald G."/>
            <person name="Vallet J."/>
            <person name="Abou-Mansour E."/>
            <person name="Xu J."/>
            <person name="Rey P."/>
            <person name="Bertsch C."/>
            <person name="Rego C."/>
            <person name="Larignon P."/>
            <person name="Fontaine F."/>
            <person name="Lebrun M.-H."/>
        </authorList>
    </citation>
    <scope>NUCLEOTIDE SEQUENCE [LARGE SCALE GENOMIC DNA]</scope>
    <source>
        <strain evidence="7 8">F98.1</strain>
    </source>
</reference>
<evidence type="ECO:0000256" key="3">
    <source>
        <dbReference type="ARBA" id="ARBA00022692"/>
    </source>
</evidence>
<evidence type="ECO:0000256" key="5">
    <source>
        <dbReference type="ARBA" id="ARBA00023136"/>
    </source>
</evidence>
<dbReference type="Proteomes" id="UP000190776">
    <property type="component" value="Unassembled WGS sequence"/>
</dbReference>
<dbReference type="InterPro" id="IPR036259">
    <property type="entry name" value="MFS_trans_sf"/>
</dbReference>
<organism evidence="7 8">
    <name type="scientific">Diplodia seriata</name>
    <dbReference type="NCBI Taxonomy" id="420778"/>
    <lineage>
        <taxon>Eukaryota</taxon>
        <taxon>Fungi</taxon>
        <taxon>Dikarya</taxon>
        <taxon>Ascomycota</taxon>
        <taxon>Pezizomycotina</taxon>
        <taxon>Dothideomycetes</taxon>
        <taxon>Dothideomycetes incertae sedis</taxon>
        <taxon>Botryosphaeriales</taxon>
        <taxon>Botryosphaeriaceae</taxon>
        <taxon>Diplodia</taxon>
    </lineage>
</organism>
<feature type="transmembrane region" description="Helical" evidence="6">
    <location>
        <begin position="412"/>
        <end position="430"/>
    </location>
</feature>
<dbReference type="FunFam" id="1.20.1250.20:FF:000013">
    <property type="entry name" value="MFS general substrate transporter"/>
    <property type="match status" value="1"/>
</dbReference>
<dbReference type="AlphaFoldDB" id="A0A1S8BFA8"/>
<gene>
    <name evidence="7" type="ORF">BK809_0003328</name>
</gene>
<feature type="transmembrane region" description="Helical" evidence="6">
    <location>
        <begin position="379"/>
        <end position="400"/>
    </location>
</feature>
<feature type="transmembrane region" description="Helical" evidence="6">
    <location>
        <begin position="442"/>
        <end position="463"/>
    </location>
</feature>
<dbReference type="InterPro" id="IPR011701">
    <property type="entry name" value="MFS"/>
</dbReference>
<feature type="transmembrane region" description="Helical" evidence="6">
    <location>
        <begin position="182"/>
        <end position="202"/>
    </location>
</feature>
<comment type="caution">
    <text evidence="7">The sequence shown here is derived from an EMBL/GenBank/DDBJ whole genome shotgun (WGS) entry which is preliminary data.</text>
</comment>
<dbReference type="GO" id="GO:0022857">
    <property type="term" value="F:transmembrane transporter activity"/>
    <property type="evidence" value="ECO:0007669"/>
    <property type="project" value="InterPro"/>
</dbReference>
<evidence type="ECO:0000256" key="4">
    <source>
        <dbReference type="ARBA" id="ARBA00022989"/>
    </source>
</evidence>
<keyword evidence="2" id="KW-0813">Transport</keyword>
<feature type="transmembrane region" description="Helical" evidence="6">
    <location>
        <begin position="95"/>
        <end position="113"/>
    </location>
</feature>
<protein>
    <submittedName>
        <fullName evidence="7">Putative transporter</fullName>
    </submittedName>
</protein>
<feature type="transmembrane region" description="Helical" evidence="6">
    <location>
        <begin position="151"/>
        <end position="170"/>
    </location>
</feature>
<dbReference type="Pfam" id="PF07690">
    <property type="entry name" value="MFS_1"/>
    <property type="match status" value="1"/>
</dbReference>
<dbReference type="PANTHER" id="PTHR43791:SF20">
    <property type="entry name" value="TRANSPORTER, PUTATIVE (AFU_ORTHOLOGUE AFUA_3G14670)-RELATED"/>
    <property type="match status" value="1"/>
</dbReference>
<proteinExistence type="predicted"/>
<dbReference type="OrthoDB" id="2250022at2759"/>
<evidence type="ECO:0000256" key="2">
    <source>
        <dbReference type="ARBA" id="ARBA00022448"/>
    </source>
</evidence>
<feature type="transmembrane region" description="Helical" evidence="6">
    <location>
        <begin position="353"/>
        <end position="373"/>
    </location>
</feature>
<accession>A0A1S8BFA8</accession>
<dbReference type="Gene3D" id="1.20.1250.20">
    <property type="entry name" value="MFS general substrate transporter like domains"/>
    <property type="match status" value="2"/>
</dbReference>
<feature type="transmembrane region" description="Helical" evidence="6">
    <location>
        <begin position="214"/>
        <end position="236"/>
    </location>
</feature>
<sequence length="508" mass="55195">MQQAKANSVEAIEKIGLAAPAPDDLPLPECLVTLGPDELRRLERSLVRRLDFTLLPVVLLLFLLNIIDRNNIASAKIVGITETLNLTNNQYNTCLLLFYVGYVITQVPSNLIIGKVRPSLYICGITSAWGVVSMCQGFTKDFASLAVTRTILGLVEAPFLPAVFVLMSCWYKRTELPVRVAILYGGNMLATAFSGLIAAGITSRMEGAAGRPSWEWLFIIEGSTTVIIALLATPLLPDYPLQSPHRWLPPPHQALAEHRIRAENAGIPDTDPESVLWGLQRALLDPKLYAFTLQQMALITAQSFNNFFPSIVGTLGYPSTTTLLLTAPPYFFAFVASMLVSLHAAARSGERGAHIALCTLVALVGNLLAMFAPGTAARYVAMFLMTAGAYAPYNLCVSWVSASLPRPRAKRAAALAVVNVMGAGVAHFYTSFMFPDGQKPRYYAGGGVMSGACVVTAGVAVAIKWHLRRENERFEREEREEGVVGHKGIAGAREGRGGEAVVRFRYVH</sequence>